<dbReference type="Gene3D" id="3.90.550.10">
    <property type="entry name" value="Spore Coat Polysaccharide Biosynthesis Protein SpsA, Chain A"/>
    <property type="match status" value="1"/>
</dbReference>
<keyword evidence="4" id="KW-1185">Reference proteome</keyword>
<dbReference type="EMBL" id="LRPC01000005">
    <property type="protein sequence ID" value="KYG76844.1"/>
    <property type="molecule type" value="Genomic_DNA"/>
</dbReference>
<sequence length="326" mass="37486">MLFYSVVVPVYNRPQEVAELLESLTQQTFTNFEVLIIEDGSTNKCLDVVDTYRSKLNLYYFFKENSGQGFTRNYGFAKAKGDYIVVFDSDCIIPKDYFKEVDSFLESNKVDAFGGPDKAHPDFNDLQKAISYSMTSPLTTGGIRGNKKHVGKFHPRSFNMGISKEVFEKTQGYKITRMGEDIEFSIRILKEGFSTALIPNAFVYHKRRTSLSQLYKQLHFFGRARINVNRFWPGEVKLVHLLPLFFVLGLLVWLSTLWLYMPLFKVGAVLLCLYFTIIFWHSTLKSHNINVGFLSMISSFMQLLGYGMGMIAEVIKPRGNQFFAQK</sequence>
<dbReference type="InterPro" id="IPR050834">
    <property type="entry name" value="Glycosyltransf_2"/>
</dbReference>
<protein>
    <submittedName>
        <fullName evidence="3">Glycosyltransferase</fullName>
    </submittedName>
</protein>
<dbReference type="SUPFAM" id="SSF53448">
    <property type="entry name" value="Nucleotide-diphospho-sugar transferases"/>
    <property type="match status" value="1"/>
</dbReference>
<keyword evidence="3" id="KW-0808">Transferase</keyword>
<dbReference type="Pfam" id="PF00535">
    <property type="entry name" value="Glycos_transf_2"/>
    <property type="match status" value="1"/>
</dbReference>
<keyword evidence="1" id="KW-1133">Transmembrane helix</keyword>
<dbReference type="RefSeq" id="WP_068218842.1">
    <property type="nucleotide sequence ID" value="NZ_CP139724.1"/>
</dbReference>
<dbReference type="InterPro" id="IPR029044">
    <property type="entry name" value="Nucleotide-diphossugar_trans"/>
</dbReference>
<evidence type="ECO:0000259" key="2">
    <source>
        <dbReference type="Pfam" id="PF00535"/>
    </source>
</evidence>
<evidence type="ECO:0000313" key="4">
    <source>
        <dbReference type="Proteomes" id="UP000075606"/>
    </source>
</evidence>
<accession>A0A150XDT7</accession>
<dbReference type="PANTHER" id="PTHR43685">
    <property type="entry name" value="GLYCOSYLTRANSFERASE"/>
    <property type="match status" value="1"/>
</dbReference>
<reference evidence="3 4" key="1">
    <citation type="submission" date="2016-01" db="EMBL/GenBank/DDBJ databases">
        <title>Genome sequencing of Roseivirga spongicola UST030701-084.</title>
        <authorList>
            <person name="Selvaratnam C."/>
            <person name="Thevarajoo S."/>
            <person name="Goh K.M."/>
            <person name="Ee R."/>
            <person name="Chan K.-G."/>
            <person name="Chong C.S."/>
        </authorList>
    </citation>
    <scope>NUCLEOTIDE SEQUENCE [LARGE SCALE GENOMIC DNA]</scope>
    <source>
        <strain evidence="3 4">UST030701-084</strain>
    </source>
</reference>
<feature type="transmembrane region" description="Helical" evidence="1">
    <location>
        <begin position="266"/>
        <end position="284"/>
    </location>
</feature>
<keyword evidence="1" id="KW-0812">Transmembrane</keyword>
<proteinExistence type="predicted"/>
<organism evidence="3 4">
    <name type="scientific">Roseivirga spongicola</name>
    <dbReference type="NCBI Taxonomy" id="333140"/>
    <lineage>
        <taxon>Bacteria</taxon>
        <taxon>Pseudomonadati</taxon>
        <taxon>Bacteroidota</taxon>
        <taxon>Cytophagia</taxon>
        <taxon>Cytophagales</taxon>
        <taxon>Roseivirgaceae</taxon>
        <taxon>Roseivirga</taxon>
    </lineage>
</organism>
<dbReference type="AlphaFoldDB" id="A0A150XDT7"/>
<keyword evidence="1" id="KW-0472">Membrane</keyword>
<gene>
    <name evidence="3" type="ORF">AWW68_19310</name>
</gene>
<dbReference type="InterPro" id="IPR001173">
    <property type="entry name" value="Glyco_trans_2-like"/>
</dbReference>
<comment type="caution">
    <text evidence="3">The sequence shown here is derived from an EMBL/GenBank/DDBJ whole genome shotgun (WGS) entry which is preliminary data.</text>
</comment>
<evidence type="ECO:0000256" key="1">
    <source>
        <dbReference type="SAM" id="Phobius"/>
    </source>
</evidence>
<feature type="domain" description="Glycosyltransferase 2-like" evidence="2">
    <location>
        <begin position="5"/>
        <end position="169"/>
    </location>
</feature>
<feature type="transmembrane region" description="Helical" evidence="1">
    <location>
        <begin position="238"/>
        <end position="260"/>
    </location>
</feature>
<evidence type="ECO:0000313" key="3">
    <source>
        <dbReference type="EMBL" id="KYG76844.1"/>
    </source>
</evidence>
<dbReference type="GO" id="GO:0016740">
    <property type="term" value="F:transferase activity"/>
    <property type="evidence" value="ECO:0007669"/>
    <property type="project" value="UniProtKB-KW"/>
</dbReference>
<feature type="transmembrane region" description="Helical" evidence="1">
    <location>
        <begin position="291"/>
        <end position="312"/>
    </location>
</feature>
<dbReference type="STRING" id="333140.AWW68_19310"/>
<dbReference type="OrthoDB" id="9813550at2"/>
<name>A0A150XDT7_9BACT</name>
<dbReference type="Proteomes" id="UP000075606">
    <property type="component" value="Unassembled WGS sequence"/>
</dbReference>
<dbReference type="PANTHER" id="PTHR43685:SF2">
    <property type="entry name" value="GLYCOSYLTRANSFERASE 2-LIKE DOMAIN-CONTAINING PROTEIN"/>
    <property type="match status" value="1"/>
</dbReference>